<dbReference type="PRINTS" id="PR00186">
    <property type="entry name" value="HEMERYTHRIN"/>
</dbReference>
<dbReference type="InterPro" id="IPR050669">
    <property type="entry name" value="Hemerythrin"/>
</dbReference>
<evidence type="ECO:0000256" key="3">
    <source>
        <dbReference type="ARBA" id="ARBA00022621"/>
    </source>
</evidence>
<dbReference type="PANTHER" id="PTHR37164:SF1">
    <property type="entry name" value="BACTERIOHEMERYTHRIN"/>
    <property type="match status" value="1"/>
</dbReference>
<feature type="binding site" evidence="6">
    <location>
        <position position="75"/>
    </location>
    <ligand>
        <name>Fe cation</name>
        <dbReference type="ChEBI" id="CHEBI:24875"/>
        <label>2</label>
    </ligand>
</feature>
<evidence type="ECO:0000256" key="2">
    <source>
        <dbReference type="ARBA" id="ARBA00022448"/>
    </source>
</evidence>
<dbReference type="InterPro" id="IPR012312">
    <property type="entry name" value="Hemerythrin-like"/>
</dbReference>
<dbReference type="Pfam" id="PF01814">
    <property type="entry name" value="Hemerythrin"/>
    <property type="match status" value="1"/>
</dbReference>
<keyword evidence="4 6" id="KW-0479">Metal-binding</keyword>
<dbReference type="InterPro" id="IPR016131">
    <property type="entry name" value="Haemerythrin_Fe_BS"/>
</dbReference>
<evidence type="ECO:0000256" key="1">
    <source>
        <dbReference type="ARBA" id="ARBA00010587"/>
    </source>
</evidence>
<dbReference type="GO" id="GO:0005344">
    <property type="term" value="F:oxygen carrier activity"/>
    <property type="evidence" value="ECO:0007669"/>
    <property type="project" value="UniProtKB-KW"/>
</dbReference>
<reference evidence="8" key="1">
    <citation type="submission" date="2016-10" db="EMBL/GenBank/DDBJ databases">
        <title>Discovery and evolution of novel hemerythrin genes in annelid worms.</title>
        <authorList>
            <person name="Costa-Paiva E.M."/>
            <person name="Whelan N.V."/>
            <person name="Waits D.S."/>
            <person name="Santos S."/>
            <person name="Schrago C.G."/>
            <person name="Halanych K.M."/>
        </authorList>
    </citation>
    <scope>NUCLEOTIDE SEQUENCE</scope>
</reference>
<name>A0A1S6QD51_9ANNE</name>
<dbReference type="InterPro" id="IPR012827">
    <property type="entry name" value="Hemerythrin_metal-bd"/>
</dbReference>
<feature type="binding site" evidence="6">
    <location>
        <position position="79"/>
    </location>
    <ligand>
        <name>Fe cation</name>
        <dbReference type="ChEBI" id="CHEBI:24875"/>
        <label>2</label>
    </ligand>
</feature>
<comment type="similarity">
    <text evidence="1">Belongs to the hemerythrin family.</text>
</comment>
<evidence type="ECO:0000256" key="5">
    <source>
        <dbReference type="ARBA" id="ARBA00023004"/>
    </source>
</evidence>
<evidence type="ECO:0000256" key="4">
    <source>
        <dbReference type="ARBA" id="ARBA00022723"/>
    </source>
</evidence>
<feature type="binding site" evidence="6">
    <location>
        <position position="26"/>
    </location>
    <ligand>
        <name>Fe cation</name>
        <dbReference type="ChEBI" id="CHEBI:24875"/>
        <label>1</label>
    </ligand>
</feature>
<dbReference type="SUPFAM" id="SSF47188">
    <property type="entry name" value="Hemerythrin-like"/>
    <property type="match status" value="1"/>
</dbReference>
<dbReference type="NCBIfam" id="TIGR02481">
    <property type="entry name" value="hemeryth_dom"/>
    <property type="match status" value="1"/>
</dbReference>
<feature type="binding site" evidence="6">
    <location>
        <position position="108"/>
    </location>
    <ligand>
        <name>Fe cation</name>
        <dbReference type="ChEBI" id="CHEBI:24875"/>
        <label>2</label>
    </ligand>
</feature>
<feature type="binding site" evidence="6">
    <location>
        <position position="60"/>
    </location>
    <ligand>
        <name>Fe cation</name>
        <dbReference type="ChEBI" id="CHEBI:24875"/>
        <label>1</label>
    </ligand>
</feature>
<dbReference type="EMBL" id="KY007482">
    <property type="protein sequence ID" value="AQV13780.1"/>
    <property type="molecule type" value="mRNA"/>
</dbReference>
<feature type="binding site" evidence="6">
    <location>
        <position position="56"/>
    </location>
    <ligand>
        <name>Fe cation</name>
        <dbReference type="ChEBI" id="CHEBI:24875"/>
        <label>1</label>
    </ligand>
</feature>
<organism evidence="8">
    <name type="scientific">Thysanocardia nigra</name>
    <dbReference type="NCBI Taxonomy" id="210808"/>
    <lineage>
        <taxon>Eukaryota</taxon>
        <taxon>Metazoa</taxon>
        <taxon>Spiralia</taxon>
        <taxon>Lophotrochozoa</taxon>
        <taxon>Annelida</taxon>
        <taxon>Sipuncula</taxon>
        <taxon>Sipunculidea</taxon>
        <taxon>Golfingiida</taxon>
        <taxon>Golfingiidae</taxon>
        <taxon>Thysanocardia</taxon>
    </lineage>
</organism>
<evidence type="ECO:0000256" key="6">
    <source>
        <dbReference type="PIRSR" id="PIRSR002033-1"/>
    </source>
</evidence>
<dbReference type="AlphaFoldDB" id="A0A1S6QD51"/>
<keyword evidence="3" id="KW-0561">Oxygen transport</keyword>
<proteinExistence type="evidence at transcript level"/>
<dbReference type="PANTHER" id="PTHR37164">
    <property type="entry name" value="BACTERIOHEMERYTHRIN"/>
    <property type="match status" value="1"/>
</dbReference>
<evidence type="ECO:0000259" key="7">
    <source>
        <dbReference type="Pfam" id="PF01814"/>
    </source>
</evidence>
<dbReference type="InterPro" id="IPR002063">
    <property type="entry name" value="Haemerythrin"/>
</dbReference>
<feature type="binding site" evidence="6">
    <location>
        <position position="113"/>
    </location>
    <ligand>
        <name>Fe cation</name>
        <dbReference type="ChEBI" id="CHEBI:24875"/>
        <label>1</label>
    </ligand>
</feature>
<dbReference type="Gene3D" id="1.20.120.50">
    <property type="entry name" value="Hemerythrin-like"/>
    <property type="match status" value="1"/>
</dbReference>
<evidence type="ECO:0000313" key="8">
    <source>
        <dbReference type="EMBL" id="AQV13780.1"/>
    </source>
</evidence>
<dbReference type="CDD" id="cd12107">
    <property type="entry name" value="Hemerythrin"/>
    <property type="match status" value="1"/>
</dbReference>
<sequence length="120" mass="13293">MGFDIPEPYVWDESFKVFYDNLDDEHKGLFQGVFGVAADQASGAALANLCQVTESHFKDEEGMMTKAKYGAFGPHKQAHDEFLGKIKGLSAPVDDGTVAYAKDWLVNHIKGTDFKYKGKL</sequence>
<dbReference type="NCBIfam" id="TIGR00058">
    <property type="entry name" value="Hemerythrin"/>
    <property type="match status" value="1"/>
</dbReference>
<dbReference type="PROSITE" id="PS00550">
    <property type="entry name" value="HEMERYTHRINS"/>
    <property type="match status" value="1"/>
</dbReference>
<keyword evidence="2" id="KW-0813">Transport</keyword>
<dbReference type="GO" id="GO:0005506">
    <property type="term" value="F:iron ion binding"/>
    <property type="evidence" value="ECO:0007669"/>
    <property type="project" value="InterPro"/>
</dbReference>
<feature type="binding site" evidence="6">
    <location>
        <position position="60"/>
    </location>
    <ligand>
        <name>Fe cation</name>
        <dbReference type="ChEBI" id="CHEBI:24875"/>
        <label>2</label>
    </ligand>
</feature>
<feature type="domain" description="Hemerythrin-like" evidence="7">
    <location>
        <begin position="18"/>
        <end position="119"/>
    </location>
</feature>
<accession>A0A1S6QD51</accession>
<feature type="binding site" evidence="6">
    <location>
        <position position="113"/>
    </location>
    <ligand>
        <name>Fe cation</name>
        <dbReference type="ChEBI" id="CHEBI:24875"/>
        <label>2</label>
    </ligand>
</feature>
<dbReference type="PIRSF" id="PIRSF002033">
    <property type="entry name" value="Hemerythrin"/>
    <property type="match status" value="1"/>
</dbReference>
<protein>
    <submittedName>
        <fullName evidence="8">Hemerythrin</fullName>
    </submittedName>
</protein>
<dbReference type="InterPro" id="IPR035938">
    <property type="entry name" value="Hemerythrin-like_sf"/>
</dbReference>
<keyword evidence="5 6" id="KW-0408">Iron</keyword>